<sequence>MAVEPLVCIIDDDAEFANSLAVLVQSMGVRAQTFPSADAYVEQFDPLIPGCLILDVRMQRTSGLALQERLASLPLSPPVIIMTGHAEVPTALRAMRMGAVDFLQKTFQESELYDAIQRALEQDSRTRAAYFRKEAIDRRFAQLTAAERAVLDQVLQGEANKSIAANLGVSRRTVEDRRARIMMKLEVDTLADLVRISLEAGSHI</sequence>
<keyword evidence="3" id="KW-0804">Transcription</keyword>
<dbReference type="EMBL" id="AP021861">
    <property type="protein sequence ID" value="BBO31195.1"/>
    <property type="molecule type" value="Genomic_DNA"/>
</dbReference>
<dbReference type="InterPro" id="IPR000792">
    <property type="entry name" value="Tscrpt_reg_LuxR_C"/>
</dbReference>
<dbReference type="PRINTS" id="PR00038">
    <property type="entry name" value="HTHLUXR"/>
</dbReference>
<accession>A0A5K7X486</accession>
<dbReference type="PROSITE" id="PS50043">
    <property type="entry name" value="HTH_LUXR_2"/>
    <property type="match status" value="1"/>
</dbReference>
<evidence type="ECO:0000256" key="1">
    <source>
        <dbReference type="ARBA" id="ARBA00023015"/>
    </source>
</evidence>
<feature type="domain" description="HTH luxR-type" evidence="5">
    <location>
        <begin position="136"/>
        <end position="201"/>
    </location>
</feature>
<evidence type="ECO:0000259" key="6">
    <source>
        <dbReference type="PROSITE" id="PS50110"/>
    </source>
</evidence>
<dbReference type="Gene3D" id="3.40.50.2300">
    <property type="match status" value="1"/>
</dbReference>
<evidence type="ECO:0000259" key="5">
    <source>
        <dbReference type="PROSITE" id="PS50043"/>
    </source>
</evidence>
<dbReference type="PANTHER" id="PTHR44688:SF16">
    <property type="entry name" value="DNA-BINDING TRANSCRIPTIONAL ACTIVATOR DEVR_DOSR"/>
    <property type="match status" value="1"/>
</dbReference>
<dbReference type="GO" id="GO:0000160">
    <property type="term" value="P:phosphorelay signal transduction system"/>
    <property type="evidence" value="ECO:0007669"/>
    <property type="project" value="InterPro"/>
</dbReference>
<evidence type="ECO:0000256" key="4">
    <source>
        <dbReference type="PROSITE-ProRule" id="PRU00169"/>
    </source>
</evidence>
<dbReference type="GO" id="GO:0003677">
    <property type="term" value="F:DNA binding"/>
    <property type="evidence" value="ECO:0007669"/>
    <property type="project" value="UniProtKB-KW"/>
</dbReference>
<dbReference type="AlphaFoldDB" id="A0A5K7X486"/>
<dbReference type="Proteomes" id="UP000326837">
    <property type="component" value="Chromosome"/>
</dbReference>
<dbReference type="InterPro" id="IPR011006">
    <property type="entry name" value="CheY-like_superfamily"/>
</dbReference>
<dbReference type="SUPFAM" id="SSF52172">
    <property type="entry name" value="CheY-like"/>
    <property type="match status" value="1"/>
</dbReference>
<evidence type="ECO:0000313" key="8">
    <source>
        <dbReference type="Proteomes" id="UP000326837"/>
    </source>
</evidence>
<evidence type="ECO:0000256" key="3">
    <source>
        <dbReference type="ARBA" id="ARBA00023163"/>
    </source>
</evidence>
<evidence type="ECO:0000256" key="2">
    <source>
        <dbReference type="ARBA" id="ARBA00023125"/>
    </source>
</evidence>
<dbReference type="PROSITE" id="PS00622">
    <property type="entry name" value="HTH_LUXR_1"/>
    <property type="match status" value="1"/>
</dbReference>
<dbReference type="SMART" id="SM00448">
    <property type="entry name" value="REC"/>
    <property type="match status" value="1"/>
</dbReference>
<dbReference type="Gene3D" id="1.10.10.10">
    <property type="entry name" value="Winged helix-like DNA-binding domain superfamily/Winged helix DNA-binding domain"/>
    <property type="match status" value="1"/>
</dbReference>
<gene>
    <name evidence="7" type="ORF">PLANPX_0807</name>
</gene>
<protein>
    <submittedName>
        <fullName evidence="7">Two-component transcriptional response regulator</fullName>
    </submittedName>
</protein>
<dbReference type="Pfam" id="PF00196">
    <property type="entry name" value="GerE"/>
    <property type="match status" value="1"/>
</dbReference>
<dbReference type="KEGG" id="lpav:PLANPX_0807"/>
<name>A0A5K7X486_9BACT</name>
<dbReference type="InterPro" id="IPR016032">
    <property type="entry name" value="Sig_transdc_resp-reg_C-effctor"/>
</dbReference>
<feature type="domain" description="Response regulatory" evidence="6">
    <location>
        <begin position="6"/>
        <end position="120"/>
    </location>
</feature>
<keyword evidence="1" id="KW-0805">Transcription regulation</keyword>
<dbReference type="InterPro" id="IPR001789">
    <property type="entry name" value="Sig_transdc_resp-reg_receiver"/>
</dbReference>
<dbReference type="PROSITE" id="PS50110">
    <property type="entry name" value="RESPONSE_REGULATORY"/>
    <property type="match status" value="1"/>
</dbReference>
<reference evidence="8" key="1">
    <citation type="submission" date="2019-10" db="EMBL/GenBank/DDBJ databases">
        <title>Lacipirellula parvula gen. nov., sp. nov., representing a lineage of planctomycetes widespread in freshwater anoxic habitats, and description of the family Lacipirellulaceae.</title>
        <authorList>
            <person name="Dedysh S.N."/>
            <person name="Kulichevskaya I.S."/>
            <person name="Beletsky A.V."/>
            <person name="Rakitin A.L."/>
            <person name="Mardanov A.V."/>
            <person name="Ivanova A.A."/>
            <person name="Saltykova V.X."/>
            <person name="Rijpstra W.I.C."/>
            <person name="Sinninghe Damste J.S."/>
            <person name="Ravin N.V."/>
        </authorList>
    </citation>
    <scope>NUCLEOTIDE SEQUENCE [LARGE SCALE GENOMIC DNA]</scope>
    <source>
        <strain evidence="8">PX69</strain>
    </source>
</reference>
<dbReference type="SUPFAM" id="SSF46894">
    <property type="entry name" value="C-terminal effector domain of the bipartite response regulators"/>
    <property type="match status" value="1"/>
</dbReference>
<organism evidence="7 8">
    <name type="scientific">Lacipirellula parvula</name>
    <dbReference type="NCBI Taxonomy" id="2650471"/>
    <lineage>
        <taxon>Bacteria</taxon>
        <taxon>Pseudomonadati</taxon>
        <taxon>Planctomycetota</taxon>
        <taxon>Planctomycetia</taxon>
        <taxon>Pirellulales</taxon>
        <taxon>Lacipirellulaceae</taxon>
        <taxon>Lacipirellula</taxon>
    </lineage>
</organism>
<dbReference type="Pfam" id="PF00072">
    <property type="entry name" value="Response_reg"/>
    <property type="match status" value="1"/>
</dbReference>
<proteinExistence type="predicted"/>
<dbReference type="InterPro" id="IPR036388">
    <property type="entry name" value="WH-like_DNA-bd_sf"/>
</dbReference>
<keyword evidence="4" id="KW-0597">Phosphoprotein</keyword>
<keyword evidence="2" id="KW-0238">DNA-binding</keyword>
<dbReference type="RefSeq" id="WP_152097377.1">
    <property type="nucleotide sequence ID" value="NZ_AP021861.1"/>
</dbReference>
<keyword evidence="8" id="KW-1185">Reference proteome</keyword>
<dbReference type="CDD" id="cd06170">
    <property type="entry name" value="LuxR_C_like"/>
    <property type="match status" value="1"/>
</dbReference>
<dbReference type="PANTHER" id="PTHR44688">
    <property type="entry name" value="DNA-BINDING TRANSCRIPTIONAL ACTIVATOR DEVR_DOSR"/>
    <property type="match status" value="1"/>
</dbReference>
<feature type="modified residue" description="4-aspartylphosphate" evidence="4">
    <location>
        <position position="55"/>
    </location>
</feature>
<evidence type="ECO:0000313" key="7">
    <source>
        <dbReference type="EMBL" id="BBO31195.1"/>
    </source>
</evidence>
<dbReference type="GO" id="GO:0006355">
    <property type="term" value="P:regulation of DNA-templated transcription"/>
    <property type="evidence" value="ECO:0007669"/>
    <property type="project" value="InterPro"/>
</dbReference>
<dbReference type="SMART" id="SM00421">
    <property type="entry name" value="HTH_LUXR"/>
    <property type="match status" value="1"/>
</dbReference>